<feature type="compositionally biased region" description="Pro residues" evidence="1">
    <location>
        <begin position="82"/>
        <end position="91"/>
    </location>
</feature>
<proteinExistence type="predicted"/>
<gene>
    <name evidence="2" type="ORF">TCM_037361</name>
</gene>
<feature type="region of interest" description="Disordered" evidence="1">
    <location>
        <begin position="60"/>
        <end position="91"/>
    </location>
</feature>
<dbReference type="InParanoid" id="A0A061GKE3"/>
<organism evidence="2 3">
    <name type="scientific">Theobroma cacao</name>
    <name type="common">Cacao</name>
    <name type="synonym">Cocoa</name>
    <dbReference type="NCBI Taxonomy" id="3641"/>
    <lineage>
        <taxon>Eukaryota</taxon>
        <taxon>Viridiplantae</taxon>
        <taxon>Streptophyta</taxon>
        <taxon>Embryophyta</taxon>
        <taxon>Tracheophyta</taxon>
        <taxon>Spermatophyta</taxon>
        <taxon>Magnoliopsida</taxon>
        <taxon>eudicotyledons</taxon>
        <taxon>Gunneridae</taxon>
        <taxon>Pentapetalae</taxon>
        <taxon>rosids</taxon>
        <taxon>malvids</taxon>
        <taxon>Malvales</taxon>
        <taxon>Malvaceae</taxon>
        <taxon>Byttnerioideae</taxon>
        <taxon>Theobroma</taxon>
    </lineage>
</organism>
<dbReference type="Gramene" id="EOY30006">
    <property type="protein sequence ID" value="EOY30006"/>
    <property type="gene ID" value="TCM_037361"/>
</dbReference>
<feature type="region of interest" description="Disordered" evidence="1">
    <location>
        <begin position="1"/>
        <end position="25"/>
    </location>
</feature>
<dbReference type="EMBL" id="CM001887">
    <property type="protein sequence ID" value="EOY30006.1"/>
    <property type="molecule type" value="Genomic_DNA"/>
</dbReference>
<feature type="compositionally biased region" description="Polar residues" evidence="1">
    <location>
        <begin position="7"/>
        <end position="25"/>
    </location>
</feature>
<dbReference type="HOGENOM" id="CLU_2431429_0_0_1"/>
<keyword evidence="3" id="KW-1185">Reference proteome</keyword>
<dbReference type="AlphaFoldDB" id="A0A061GKE3"/>
<dbReference type="Proteomes" id="UP000026915">
    <property type="component" value="Chromosome 9"/>
</dbReference>
<evidence type="ECO:0000256" key="1">
    <source>
        <dbReference type="SAM" id="MobiDB-lite"/>
    </source>
</evidence>
<name>A0A061GKE3_THECC</name>
<protein>
    <submittedName>
        <fullName evidence="2">Uncharacterized protein</fullName>
    </submittedName>
</protein>
<accession>A0A061GKE3</accession>
<evidence type="ECO:0000313" key="2">
    <source>
        <dbReference type="EMBL" id="EOY30006.1"/>
    </source>
</evidence>
<reference evidence="2 3" key="1">
    <citation type="journal article" date="2013" name="Genome Biol.">
        <title>The genome sequence of the most widely cultivated cacao type and its use to identify candidate genes regulating pod color.</title>
        <authorList>
            <person name="Motamayor J.C."/>
            <person name="Mockaitis K."/>
            <person name="Schmutz J."/>
            <person name="Haiminen N."/>
            <person name="Iii D.L."/>
            <person name="Cornejo O."/>
            <person name="Findley S.D."/>
            <person name="Zheng P."/>
            <person name="Utro F."/>
            <person name="Royaert S."/>
            <person name="Saski C."/>
            <person name="Jenkins J."/>
            <person name="Podicheti R."/>
            <person name="Zhao M."/>
            <person name="Scheffler B.E."/>
            <person name="Stack J.C."/>
            <person name="Feltus F.A."/>
            <person name="Mustiga G.M."/>
            <person name="Amores F."/>
            <person name="Phillips W."/>
            <person name="Marelli J.P."/>
            <person name="May G.D."/>
            <person name="Shapiro H."/>
            <person name="Ma J."/>
            <person name="Bustamante C.D."/>
            <person name="Schnell R.J."/>
            <person name="Main D."/>
            <person name="Gilbert D."/>
            <person name="Parida L."/>
            <person name="Kuhn D.N."/>
        </authorList>
    </citation>
    <scope>NUCLEOTIDE SEQUENCE [LARGE SCALE GENOMIC DNA]</scope>
    <source>
        <strain evidence="3">cv. Matina 1-6</strain>
    </source>
</reference>
<evidence type="ECO:0000313" key="3">
    <source>
        <dbReference type="Proteomes" id="UP000026915"/>
    </source>
</evidence>
<sequence>MHAAHMTTETPKNESSQVMQRQRTWTPHAPYQGCLRHIPNSSKTNSIADLPLFLSSFKKEPKNSVKTSPLRNPHTPHFPTFQSPPPDLSPD</sequence>